<feature type="transmembrane region" description="Helical" evidence="8">
    <location>
        <begin position="86"/>
        <end position="105"/>
    </location>
</feature>
<dbReference type="PANTHER" id="PTHR34390:SF1">
    <property type="entry name" value="SUCCINATE TRANSPORTER SUBUNIT YJJB-RELATED"/>
    <property type="match status" value="1"/>
</dbReference>
<dbReference type="InterPro" id="IPR024528">
    <property type="entry name" value="ThrE_2"/>
</dbReference>
<dbReference type="AlphaFoldDB" id="A0A844FMK2"/>
<sequence>MMGIHFTSFDLVINLIFSYIATVGFALTVNIPHRVIHYSGLCGLAGWMVYWLLTLASAGRLLSNVAGAFAVGLVAVLFAKWKKCPVTLFSVPGLVPLVPGAPAYMAVRRFIDGRYMAGMQMIMRVAIITVAIALGFLLSTLFQEALNKLIKRRRARLRR</sequence>
<evidence type="ECO:0000313" key="10">
    <source>
        <dbReference type="EMBL" id="MST79559.1"/>
    </source>
</evidence>
<feature type="transmembrane region" description="Helical" evidence="8">
    <location>
        <begin position="35"/>
        <end position="53"/>
    </location>
</feature>
<dbReference type="Pfam" id="PF12821">
    <property type="entry name" value="ThrE_2"/>
    <property type="match status" value="1"/>
</dbReference>
<dbReference type="Proteomes" id="UP000452141">
    <property type="component" value="Unassembled WGS sequence"/>
</dbReference>
<name>A0A844FMK2_9LACO</name>
<feature type="transmembrane region" description="Helical" evidence="8">
    <location>
        <begin position="125"/>
        <end position="146"/>
    </location>
</feature>
<keyword evidence="6 8" id="KW-0472">Membrane</keyword>
<dbReference type="GO" id="GO:0005886">
    <property type="term" value="C:plasma membrane"/>
    <property type="evidence" value="ECO:0007669"/>
    <property type="project" value="UniProtKB-SubCell"/>
</dbReference>
<organism evidence="10 11">
    <name type="scientific">Lactobacillus equicursoris</name>
    <dbReference type="NCBI Taxonomy" id="420645"/>
    <lineage>
        <taxon>Bacteria</taxon>
        <taxon>Bacillati</taxon>
        <taxon>Bacillota</taxon>
        <taxon>Bacilli</taxon>
        <taxon>Lactobacillales</taxon>
        <taxon>Lactobacillaceae</taxon>
        <taxon>Lactobacillus</taxon>
    </lineage>
</organism>
<comment type="caution">
    <text evidence="10">The sequence shown here is derived from an EMBL/GenBank/DDBJ whole genome shotgun (WGS) entry which is preliminary data.</text>
</comment>
<keyword evidence="3" id="KW-0997">Cell inner membrane</keyword>
<keyword evidence="4 8" id="KW-0812">Transmembrane</keyword>
<evidence type="ECO:0000313" key="11">
    <source>
        <dbReference type="Proteomes" id="UP000452141"/>
    </source>
</evidence>
<evidence type="ECO:0000256" key="7">
    <source>
        <dbReference type="ARBA" id="ARBA00034125"/>
    </source>
</evidence>
<proteinExistence type="inferred from homology"/>
<dbReference type="InterPro" id="IPR050539">
    <property type="entry name" value="ThrE_Dicarb/AminoAcid_Exp"/>
</dbReference>
<dbReference type="RefSeq" id="WP_154486586.1">
    <property type="nucleotide sequence ID" value="NZ_VUMW01000006.1"/>
</dbReference>
<dbReference type="PANTHER" id="PTHR34390">
    <property type="entry name" value="UPF0442 PROTEIN YJJB-RELATED"/>
    <property type="match status" value="1"/>
</dbReference>
<evidence type="ECO:0000259" key="9">
    <source>
        <dbReference type="Pfam" id="PF12821"/>
    </source>
</evidence>
<accession>A0A844FMK2</accession>
<feature type="transmembrane region" description="Helical" evidence="8">
    <location>
        <begin position="6"/>
        <end position="28"/>
    </location>
</feature>
<evidence type="ECO:0000256" key="8">
    <source>
        <dbReference type="SAM" id="Phobius"/>
    </source>
</evidence>
<evidence type="ECO:0000256" key="2">
    <source>
        <dbReference type="ARBA" id="ARBA00022475"/>
    </source>
</evidence>
<protein>
    <submittedName>
        <fullName evidence="10">Threonine/serine exporter</fullName>
    </submittedName>
</protein>
<dbReference type="GO" id="GO:0015744">
    <property type="term" value="P:succinate transport"/>
    <property type="evidence" value="ECO:0007669"/>
    <property type="project" value="TreeGrafter"/>
</dbReference>
<feature type="transmembrane region" description="Helical" evidence="8">
    <location>
        <begin position="59"/>
        <end position="79"/>
    </location>
</feature>
<evidence type="ECO:0000256" key="5">
    <source>
        <dbReference type="ARBA" id="ARBA00022989"/>
    </source>
</evidence>
<gene>
    <name evidence="10" type="ORF">FYJ61_03480</name>
</gene>
<keyword evidence="5 8" id="KW-1133">Transmembrane helix</keyword>
<evidence type="ECO:0000256" key="4">
    <source>
        <dbReference type="ARBA" id="ARBA00022692"/>
    </source>
</evidence>
<comment type="subcellular location">
    <subcellularLocation>
        <location evidence="1">Cell membrane</location>
        <topology evidence="1">Multi-pass membrane protein</topology>
    </subcellularLocation>
</comment>
<keyword evidence="2" id="KW-1003">Cell membrane</keyword>
<evidence type="ECO:0000256" key="3">
    <source>
        <dbReference type="ARBA" id="ARBA00022519"/>
    </source>
</evidence>
<evidence type="ECO:0000256" key="6">
    <source>
        <dbReference type="ARBA" id="ARBA00023136"/>
    </source>
</evidence>
<reference evidence="10 11" key="1">
    <citation type="submission" date="2019-08" db="EMBL/GenBank/DDBJ databases">
        <title>In-depth cultivation of the pig gut microbiome towards novel bacterial diversity and tailored functional studies.</title>
        <authorList>
            <person name="Wylensek D."/>
            <person name="Hitch T.C.A."/>
            <person name="Clavel T."/>
        </authorList>
    </citation>
    <scope>NUCLEOTIDE SEQUENCE [LARGE SCALE GENOMIC DNA]</scope>
    <source>
        <strain evidence="10 11">WCA-470BD-2E</strain>
    </source>
</reference>
<feature type="domain" description="Threonine/Serine exporter ThrE" evidence="9">
    <location>
        <begin position="15"/>
        <end position="141"/>
    </location>
</feature>
<comment type="similarity">
    <text evidence="7">Belongs to the ThrE exporter (TC 2.A.79) family.</text>
</comment>
<dbReference type="EMBL" id="VUMW01000006">
    <property type="protein sequence ID" value="MST79559.1"/>
    <property type="molecule type" value="Genomic_DNA"/>
</dbReference>
<evidence type="ECO:0000256" key="1">
    <source>
        <dbReference type="ARBA" id="ARBA00004651"/>
    </source>
</evidence>